<keyword evidence="4" id="KW-1185">Reference proteome</keyword>
<feature type="domain" description="GST C-terminal" evidence="2">
    <location>
        <begin position="101"/>
        <end position="225"/>
    </location>
</feature>
<dbReference type="FunCoup" id="F2UI83">
    <property type="interactions" value="207"/>
</dbReference>
<dbReference type="InterPro" id="IPR010987">
    <property type="entry name" value="Glutathione-S-Trfase_C-like"/>
</dbReference>
<feature type="domain" description="GST N-terminal" evidence="1">
    <location>
        <begin position="15"/>
        <end position="96"/>
    </location>
</feature>
<dbReference type="Gene3D" id="3.40.30.10">
    <property type="entry name" value="Glutaredoxin"/>
    <property type="match status" value="1"/>
</dbReference>
<dbReference type="RefSeq" id="XP_004991204.1">
    <property type="nucleotide sequence ID" value="XM_004991147.1"/>
</dbReference>
<dbReference type="InterPro" id="IPR036249">
    <property type="entry name" value="Thioredoxin-like_sf"/>
</dbReference>
<evidence type="ECO:0008006" key="5">
    <source>
        <dbReference type="Google" id="ProtNLM"/>
    </source>
</evidence>
<dbReference type="SUPFAM" id="SSF52833">
    <property type="entry name" value="Thioredoxin-like"/>
    <property type="match status" value="1"/>
</dbReference>
<protein>
    <recommendedName>
        <fullName evidence="5">Glutathione transferase</fullName>
    </recommendedName>
</protein>
<evidence type="ECO:0000313" key="3">
    <source>
        <dbReference type="EMBL" id="EGD76832.1"/>
    </source>
</evidence>
<dbReference type="PROSITE" id="PS50405">
    <property type="entry name" value="GST_CTER"/>
    <property type="match status" value="1"/>
</dbReference>
<dbReference type="InterPro" id="IPR036282">
    <property type="entry name" value="Glutathione-S-Trfase_C_sf"/>
</dbReference>
<dbReference type="PROSITE" id="PS50404">
    <property type="entry name" value="GST_NTER"/>
    <property type="match status" value="1"/>
</dbReference>
<dbReference type="AlphaFoldDB" id="F2UI83"/>
<accession>F2UI83</accession>
<evidence type="ECO:0000259" key="1">
    <source>
        <dbReference type="PROSITE" id="PS50404"/>
    </source>
</evidence>
<dbReference type="OrthoDB" id="414243at2759"/>
<dbReference type="KEGG" id="sre:PTSG_08179"/>
<dbReference type="STRING" id="946362.F2UI83"/>
<name>F2UI83_SALR5</name>
<dbReference type="InParanoid" id="F2UI83"/>
<dbReference type="EMBL" id="GL832975">
    <property type="protein sequence ID" value="EGD76832.1"/>
    <property type="molecule type" value="Genomic_DNA"/>
</dbReference>
<dbReference type="eggNOG" id="KOG1695">
    <property type="taxonomic scope" value="Eukaryota"/>
</dbReference>
<evidence type="ECO:0000313" key="4">
    <source>
        <dbReference type="Proteomes" id="UP000007799"/>
    </source>
</evidence>
<dbReference type="GO" id="GO:0004364">
    <property type="term" value="F:glutathione transferase activity"/>
    <property type="evidence" value="ECO:0007669"/>
    <property type="project" value="TreeGrafter"/>
</dbReference>
<dbReference type="PANTHER" id="PTHR11571">
    <property type="entry name" value="GLUTATHIONE S-TRANSFERASE"/>
    <property type="match status" value="1"/>
</dbReference>
<dbReference type="PANTHER" id="PTHR11571:SF230">
    <property type="entry name" value="GLUTATHIONE TRANSFERASE"/>
    <property type="match status" value="1"/>
</dbReference>
<dbReference type="Pfam" id="PF02798">
    <property type="entry name" value="GST_N"/>
    <property type="match status" value="1"/>
</dbReference>
<reference evidence="3" key="1">
    <citation type="submission" date="2009-08" db="EMBL/GenBank/DDBJ databases">
        <title>Annotation of Salpingoeca rosetta.</title>
        <authorList>
            <consortium name="The Broad Institute Genome Sequencing Platform"/>
            <person name="Russ C."/>
            <person name="Cuomo C."/>
            <person name="Burger G."/>
            <person name="Gray M.W."/>
            <person name="Holland P.W.H."/>
            <person name="King N."/>
            <person name="Lang F.B.F."/>
            <person name="Roger A.J."/>
            <person name="Ruiz-Trillo I."/>
            <person name="Young S.K."/>
            <person name="Zeng Q."/>
            <person name="Gargeya S."/>
            <person name="Alvarado L."/>
            <person name="Berlin A."/>
            <person name="Chapman S.B."/>
            <person name="Chen Z."/>
            <person name="Freedman E."/>
            <person name="Gellesch M."/>
            <person name="Goldberg J."/>
            <person name="Griggs A."/>
            <person name="Gujja S."/>
            <person name="Heilman E."/>
            <person name="Heiman D."/>
            <person name="Howarth C."/>
            <person name="Mehta T."/>
            <person name="Neiman D."/>
            <person name="Pearson M."/>
            <person name="Roberts A."/>
            <person name="Saif S."/>
            <person name="Shea T."/>
            <person name="Shenoy N."/>
            <person name="Sisk P."/>
            <person name="Stolte C."/>
            <person name="Sykes S."/>
            <person name="White J."/>
            <person name="Yandava C."/>
            <person name="Haas B."/>
            <person name="Nusbaum C."/>
            <person name="Birren B."/>
        </authorList>
    </citation>
    <scope>NUCLEOTIDE SEQUENCE [LARGE SCALE GENOMIC DNA]</scope>
    <source>
        <strain evidence="3">ATCC 50818</strain>
    </source>
</reference>
<dbReference type="InterPro" id="IPR040079">
    <property type="entry name" value="Glutathione_S-Trfase"/>
</dbReference>
<organism evidence="4">
    <name type="scientific">Salpingoeca rosetta (strain ATCC 50818 / BSB-021)</name>
    <dbReference type="NCBI Taxonomy" id="946362"/>
    <lineage>
        <taxon>Eukaryota</taxon>
        <taxon>Choanoflagellata</taxon>
        <taxon>Craspedida</taxon>
        <taxon>Salpingoecidae</taxon>
        <taxon>Salpingoeca</taxon>
    </lineage>
</organism>
<gene>
    <name evidence="3" type="ORF">PTSG_08179</name>
</gene>
<sequence>MEPEPASKREKAEAAMPVLHYFAGRGMANPLRFVLALAGITWQENALRERQQMLDLIASGHLAPFEQVPMLEIDGKYLTQSFATIKYIAATRSLYGKENPSVDDVYHVDTLADGARDFYVKFVPLPFNPTPETYIEEVLKKKVITKYLPIFNNLLKASKFLAGNQPTYADAVLLTAVEFALDVFGADVLDDYPHLAKWKEAAWALPGMAMFKGSANHFGMPDKQYALEVDTALGRR</sequence>
<dbReference type="CDD" id="cd03192">
    <property type="entry name" value="GST_C_Sigma_like"/>
    <property type="match status" value="1"/>
</dbReference>
<proteinExistence type="predicted"/>
<dbReference type="InterPro" id="IPR004046">
    <property type="entry name" value="GST_C"/>
</dbReference>
<dbReference type="SUPFAM" id="SSF47616">
    <property type="entry name" value="GST C-terminal domain-like"/>
    <property type="match status" value="1"/>
</dbReference>
<dbReference type="GO" id="GO:0006749">
    <property type="term" value="P:glutathione metabolic process"/>
    <property type="evidence" value="ECO:0007669"/>
    <property type="project" value="TreeGrafter"/>
</dbReference>
<dbReference type="Proteomes" id="UP000007799">
    <property type="component" value="Unassembled WGS sequence"/>
</dbReference>
<dbReference type="Pfam" id="PF14497">
    <property type="entry name" value="GST_C_3"/>
    <property type="match status" value="1"/>
</dbReference>
<evidence type="ECO:0000259" key="2">
    <source>
        <dbReference type="PROSITE" id="PS50405"/>
    </source>
</evidence>
<dbReference type="InterPro" id="IPR004045">
    <property type="entry name" value="Glutathione_S-Trfase_N"/>
</dbReference>
<dbReference type="OMA" id="ARYPAKW"/>
<dbReference type="InterPro" id="IPR050213">
    <property type="entry name" value="GST_superfamily"/>
</dbReference>
<dbReference type="SFLD" id="SFLDS00019">
    <property type="entry name" value="Glutathione_Transferase_(cytos"/>
    <property type="match status" value="1"/>
</dbReference>
<dbReference type="Gene3D" id="1.20.1050.10">
    <property type="match status" value="1"/>
</dbReference>
<dbReference type="GeneID" id="16071765"/>